<dbReference type="OrthoDB" id="517705at2"/>
<protein>
    <recommendedName>
        <fullName evidence="3">Type II toxin-antitoxin system ParD family antitoxin</fullName>
    </recommendedName>
</protein>
<evidence type="ECO:0008006" key="3">
    <source>
        <dbReference type="Google" id="ProtNLM"/>
    </source>
</evidence>
<evidence type="ECO:0000313" key="2">
    <source>
        <dbReference type="Proteomes" id="UP000317318"/>
    </source>
</evidence>
<gene>
    <name evidence="1" type="ORF">Pan189_11890</name>
</gene>
<dbReference type="InterPro" id="IPR022789">
    <property type="entry name" value="ParD"/>
</dbReference>
<dbReference type="Gene3D" id="6.10.10.120">
    <property type="entry name" value="Antitoxin ParD1-like"/>
    <property type="match status" value="1"/>
</dbReference>
<dbReference type="EMBL" id="CP036268">
    <property type="protein sequence ID" value="QDT36826.1"/>
    <property type="molecule type" value="Genomic_DNA"/>
</dbReference>
<proteinExistence type="predicted"/>
<name>A0A517QYV5_9PLAN</name>
<organism evidence="1 2">
    <name type="scientific">Stratiformator vulcanicus</name>
    <dbReference type="NCBI Taxonomy" id="2527980"/>
    <lineage>
        <taxon>Bacteria</taxon>
        <taxon>Pseudomonadati</taxon>
        <taxon>Planctomycetota</taxon>
        <taxon>Planctomycetia</taxon>
        <taxon>Planctomycetales</taxon>
        <taxon>Planctomycetaceae</taxon>
        <taxon>Stratiformator</taxon>
    </lineage>
</organism>
<dbReference type="KEGG" id="svp:Pan189_11890"/>
<reference evidence="1 2" key="1">
    <citation type="submission" date="2019-02" db="EMBL/GenBank/DDBJ databases">
        <title>Deep-cultivation of Planctomycetes and their phenomic and genomic characterization uncovers novel biology.</title>
        <authorList>
            <person name="Wiegand S."/>
            <person name="Jogler M."/>
            <person name="Boedeker C."/>
            <person name="Pinto D."/>
            <person name="Vollmers J."/>
            <person name="Rivas-Marin E."/>
            <person name="Kohn T."/>
            <person name="Peeters S.H."/>
            <person name="Heuer A."/>
            <person name="Rast P."/>
            <person name="Oberbeckmann S."/>
            <person name="Bunk B."/>
            <person name="Jeske O."/>
            <person name="Meyerdierks A."/>
            <person name="Storesund J.E."/>
            <person name="Kallscheuer N."/>
            <person name="Luecker S."/>
            <person name="Lage O.M."/>
            <person name="Pohl T."/>
            <person name="Merkel B.J."/>
            <person name="Hornburger P."/>
            <person name="Mueller R.-W."/>
            <person name="Bruemmer F."/>
            <person name="Labrenz M."/>
            <person name="Spormann A.M."/>
            <person name="Op den Camp H."/>
            <person name="Overmann J."/>
            <person name="Amann R."/>
            <person name="Jetten M.S.M."/>
            <person name="Mascher T."/>
            <person name="Medema M.H."/>
            <person name="Devos D.P."/>
            <person name="Kaster A.-K."/>
            <person name="Ovreas L."/>
            <person name="Rohde M."/>
            <person name="Galperin M.Y."/>
            <person name="Jogler C."/>
        </authorList>
    </citation>
    <scope>NUCLEOTIDE SEQUENCE [LARGE SCALE GENOMIC DNA]</scope>
    <source>
        <strain evidence="1 2">Pan189</strain>
    </source>
</reference>
<dbReference type="Pfam" id="PF03693">
    <property type="entry name" value="ParD_antitoxin"/>
    <property type="match status" value="1"/>
</dbReference>
<sequence>MSTDLEEYVQRKVDSGEYASREEVTEAALNLLKDVEGYHEFRREVGSRIAAADRGELTAFDVDSIKAQLTREWVQP</sequence>
<dbReference type="AlphaFoldDB" id="A0A517QYV5"/>
<dbReference type="Proteomes" id="UP000317318">
    <property type="component" value="Chromosome"/>
</dbReference>
<dbReference type="RefSeq" id="WP_145363000.1">
    <property type="nucleotide sequence ID" value="NZ_CP036268.1"/>
</dbReference>
<evidence type="ECO:0000313" key="1">
    <source>
        <dbReference type="EMBL" id="QDT36826.1"/>
    </source>
</evidence>
<dbReference type="InterPro" id="IPR038296">
    <property type="entry name" value="ParD_sf"/>
</dbReference>
<keyword evidence="2" id="KW-1185">Reference proteome</keyword>
<accession>A0A517QYV5</accession>